<accession>A0A803M0S3</accession>
<organism evidence="2 3">
    <name type="scientific">Chenopodium quinoa</name>
    <name type="common">Quinoa</name>
    <dbReference type="NCBI Taxonomy" id="63459"/>
    <lineage>
        <taxon>Eukaryota</taxon>
        <taxon>Viridiplantae</taxon>
        <taxon>Streptophyta</taxon>
        <taxon>Embryophyta</taxon>
        <taxon>Tracheophyta</taxon>
        <taxon>Spermatophyta</taxon>
        <taxon>Magnoliopsida</taxon>
        <taxon>eudicotyledons</taxon>
        <taxon>Gunneridae</taxon>
        <taxon>Pentapetalae</taxon>
        <taxon>Caryophyllales</taxon>
        <taxon>Chenopodiaceae</taxon>
        <taxon>Chenopodioideae</taxon>
        <taxon>Atripliceae</taxon>
        <taxon>Chenopodium</taxon>
    </lineage>
</organism>
<feature type="region of interest" description="Disordered" evidence="1">
    <location>
        <begin position="188"/>
        <end position="288"/>
    </location>
</feature>
<feature type="compositionally biased region" description="Polar residues" evidence="1">
    <location>
        <begin position="222"/>
        <end position="274"/>
    </location>
</feature>
<name>A0A803M0S3_CHEQI</name>
<evidence type="ECO:0000313" key="3">
    <source>
        <dbReference type="Proteomes" id="UP000596660"/>
    </source>
</evidence>
<feature type="region of interest" description="Disordered" evidence="1">
    <location>
        <begin position="337"/>
        <end position="371"/>
    </location>
</feature>
<feature type="region of interest" description="Disordered" evidence="1">
    <location>
        <begin position="1"/>
        <end position="36"/>
    </location>
</feature>
<keyword evidence="3" id="KW-1185">Reference proteome</keyword>
<feature type="compositionally biased region" description="Polar residues" evidence="1">
    <location>
        <begin position="192"/>
        <end position="201"/>
    </location>
</feature>
<dbReference type="Proteomes" id="UP000596660">
    <property type="component" value="Unplaced"/>
</dbReference>
<dbReference type="EnsemblPlants" id="AUR62021555-RA">
    <property type="protein sequence ID" value="AUR62021555-RA:cds"/>
    <property type="gene ID" value="AUR62021555"/>
</dbReference>
<protein>
    <submittedName>
        <fullName evidence="2">Uncharacterized protein</fullName>
    </submittedName>
</protein>
<evidence type="ECO:0000313" key="2">
    <source>
        <dbReference type="EnsemblPlants" id="AUR62021555-RA:cds"/>
    </source>
</evidence>
<dbReference type="PANTHER" id="PTHR33673">
    <property type="entry name" value="SUPPRESSOR SRP40-LIKE PROTEIN"/>
    <property type="match status" value="1"/>
</dbReference>
<feature type="compositionally biased region" description="Low complexity" evidence="1">
    <location>
        <begin position="361"/>
        <end position="371"/>
    </location>
</feature>
<dbReference type="PANTHER" id="PTHR33673:SF38">
    <property type="entry name" value="CHROMODOMAIN-HELICASE-DNA-BINDING PROTEIN 7-LIKE"/>
    <property type="match status" value="1"/>
</dbReference>
<evidence type="ECO:0000256" key="1">
    <source>
        <dbReference type="SAM" id="MobiDB-lite"/>
    </source>
</evidence>
<feature type="compositionally biased region" description="Basic and acidic residues" evidence="1">
    <location>
        <begin position="1"/>
        <end position="27"/>
    </location>
</feature>
<reference evidence="2" key="1">
    <citation type="journal article" date="2017" name="Nature">
        <title>The genome of Chenopodium quinoa.</title>
        <authorList>
            <person name="Jarvis D.E."/>
            <person name="Ho Y.S."/>
            <person name="Lightfoot D.J."/>
            <person name="Schmoeckel S.M."/>
            <person name="Li B."/>
            <person name="Borm T.J.A."/>
            <person name="Ohyanagi H."/>
            <person name="Mineta K."/>
            <person name="Michell C.T."/>
            <person name="Saber N."/>
            <person name="Kharbatia N.M."/>
            <person name="Rupper R.R."/>
            <person name="Sharp A.R."/>
            <person name="Dally N."/>
            <person name="Boughton B.A."/>
            <person name="Woo Y.H."/>
            <person name="Gao G."/>
            <person name="Schijlen E.G.W.M."/>
            <person name="Guo X."/>
            <person name="Momin A.A."/>
            <person name="Negrao S."/>
            <person name="Al-Babili S."/>
            <person name="Gehring C."/>
            <person name="Roessner U."/>
            <person name="Jung C."/>
            <person name="Murphy K."/>
            <person name="Arold S.T."/>
            <person name="Gojobori T."/>
            <person name="van der Linden C.G."/>
            <person name="van Loo E.N."/>
            <person name="Jellen E.N."/>
            <person name="Maughan P.J."/>
            <person name="Tester M."/>
        </authorList>
    </citation>
    <scope>NUCLEOTIDE SEQUENCE [LARGE SCALE GENOMIC DNA]</scope>
    <source>
        <strain evidence="2">cv. PI 614886</strain>
    </source>
</reference>
<proteinExistence type="predicted"/>
<sequence length="393" mass="42691">MEHPHGSEISHKYIKGEDEHSTTEERISTSSVSSASDIKSAITDFSFDDAYHIDKLGKGSFAVDSEQSDAAPQTTASDDVSTLECPPIQVMERPVENSGYRIPSYVFATTKSSHPEWSTTSNESLFSIHTGNMSFTRDQFSWLLKSGELGIYGGPSDIRKSGELPPPSPVHMPMPRLGEQRVVDLHKEERTPCSSQETINSGEGIIQTHKKTSSSISIPSTDQRTSSCQMSENDDSQGTCSSQMSDNGDYTATSPSQMSEHTDSRATSPSQMSENNDDSEVVRKKHDPIVDIKDNVSCVSASASDDVPLTTCISHHSDTSGQSFAFPVLAEIGRDKSVNSGQSHARYDLRKNTSTADQEAAKPPNTTAAEAAPPSYYTWLSSCFSCCSRCKEA</sequence>
<dbReference type="Gramene" id="AUR62021555-RA">
    <property type="protein sequence ID" value="AUR62021555-RA:cds"/>
    <property type="gene ID" value="AUR62021555"/>
</dbReference>
<dbReference type="AlphaFoldDB" id="A0A803M0S3"/>
<reference evidence="2" key="2">
    <citation type="submission" date="2021-03" db="UniProtKB">
        <authorList>
            <consortium name="EnsemblPlants"/>
        </authorList>
    </citation>
    <scope>IDENTIFICATION</scope>
</reference>